<evidence type="ECO:0000313" key="4">
    <source>
        <dbReference type="Proteomes" id="UP001279681"/>
    </source>
</evidence>
<accession>A0ABU4WF19</accession>
<feature type="coiled-coil region" evidence="1">
    <location>
        <begin position="204"/>
        <end position="231"/>
    </location>
</feature>
<dbReference type="CDD" id="cd09117">
    <property type="entry name" value="PLDc_Bfil_DEXD_like"/>
    <property type="match status" value="1"/>
</dbReference>
<comment type="caution">
    <text evidence="3">The sequence shown here is derived from an EMBL/GenBank/DDBJ whole genome shotgun (WGS) entry which is preliminary data.</text>
</comment>
<dbReference type="Gene3D" id="3.30.870.10">
    <property type="entry name" value="Endonuclease Chain A"/>
    <property type="match status" value="1"/>
</dbReference>
<dbReference type="SUPFAM" id="SSF56024">
    <property type="entry name" value="Phospholipase D/nuclease"/>
    <property type="match status" value="1"/>
</dbReference>
<proteinExistence type="predicted"/>
<reference evidence="4" key="1">
    <citation type="submission" date="2023-07" db="EMBL/GenBank/DDBJ databases">
        <authorList>
            <person name="Colorado M.A."/>
            <person name="Villamil L.M."/>
            <person name="Melo J.F."/>
            <person name="Rodriguez J.A."/>
            <person name="Ruiz R.Y."/>
        </authorList>
    </citation>
    <scope>NUCLEOTIDE SEQUENCE [LARGE SCALE GENOMIC DNA]</scope>
    <source>
        <strain evidence="4">C33</strain>
    </source>
</reference>
<dbReference type="Pfam" id="PF09565">
    <property type="entry name" value="RE_NgoFVII"/>
    <property type="match status" value="1"/>
</dbReference>
<feature type="domain" description="PLD phosphodiesterase" evidence="2">
    <location>
        <begin position="101"/>
        <end position="131"/>
    </location>
</feature>
<protein>
    <submittedName>
        <fullName evidence="3">Phospholipase D family protein</fullName>
    </submittedName>
</protein>
<gene>
    <name evidence="3" type="ORF">RFV38_12470</name>
</gene>
<dbReference type="SUPFAM" id="SSF52540">
    <property type="entry name" value="P-loop containing nucleoside triphosphate hydrolases"/>
    <property type="match status" value="1"/>
</dbReference>
<evidence type="ECO:0000256" key="1">
    <source>
        <dbReference type="SAM" id="Coils"/>
    </source>
</evidence>
<organism evidence="3 4">
    <name type="scientific">Candidatus Cetobacterium colombiensis</name>
    <dbReference type="NCBI Taxonomy" id="3073100"/>
    <lineage>
        <taxon>Bacteria</taxon>
        <taxon>Fusobacteriati</taxon>
        <taxon>Fusobacteriota</taxon>
        <taxon>Fusobacteriia</taxon>
        <taxon>Fusobacteriales</taxon>
        <taxon>Fusobacteriaceae</taxon>
        <taxon>Cetobacterium</taxon>
    </lineage>
</organism>
<dbReference type="PROSITE" id="PS50035">
    <property type="entry name" value="PLD"/>
    <property type="match status" value="1"/>
</dbReference>
<dbReference type="Proteomes" id="UP001279681">
    <property type="component" value="Unassembled WGS sequence"/>
</dbReference>
<dbReference type="RefSeq" id="WP_320314642.1">
    <property type="nucleotide sequence ID" value="NZ_JAVIKH010000028.1"/>
</dbReference>
<dbReference type="EMBL" id="JAVIKH010000028">
    <property type="protein sequence ID" value="MDX8337299.1"/>
    <property type="molecule type" value="Genomic_DNA"/>
</dbReference>
<keyword evidence="4" id="KW-1185">Reference proteome</keyword>
<evidence type="ECO:0000313" key="3">
    <source>
        <dbReference type="EMBL" id="MDX8337299.1"/>
    </source>
</evidence>
<dbReference type="InterPro" id="IPR027417">
    <property type="entry name" value="P-loop_NTPase"/>
</dbReference>
<keyword evidence="1" id="KW-0175">Coiled coil</keyword>
<name>A0ABU4WF19_9FUSO</name>
<sequence length="672" mass="78784">MGICALKDGKRLCVNYEDIFDSSRYHTISIITYSTSLKFILRNIQKFQKVNLIIGLEENNFLDNIGKLFDAEERIEFWKDLDIKTKEKIKDGQVNIKYGKKGVLIHSKIYILEGENETRVIIGSANFSTAAFTNPKQYEEIYIFEDKEHFNIYRERFKEIQEQSSDYIPQNLKNIMNPIDIISNEETIIKETMIAILSNEGEGIDFTREELEELDIELKKAKVQINELATIQERINKTTRLNSKEGKRTMYKNVKEKVQSIDVKSAKSKKKDFLDRRPELIYNKMNNQIYLKKDEDAYIYSRESNNIQIKKSIQNIHRFCEAHKEFSQDNSGDPGKVLEAILYSFISPFIWKFKEEYSNQKNSTASKARIPSFMILGGRADSGKSTILEFLCRLTGSDRNSYYGYENIFKDIDTLFKTEKVYPIFIDEIPQAFFKSSATDLGERLIKSIANDLNQVHPTMIGVTNLNEFNVKPELLKRIYYIEVNNIFDKRRMDSASDVLKDIFLETDDTLFKDFLYRASLIVNTTEDFSYLFSDFLKVAREIFAEYYRISEIVIPKYFPQGKFIDFENRGRDFWHTYYRSYPEAFIENYRKDIGKKTLIIDLKKLGIVNEKDISMAKNYLDSTCIINEAGMLELKKDKFLKWINVEGSDKVDFISKIKKLFSVNSEPNYPK</sequence>
<dbReference type="InterPro" id="IPR019065">
    <property type="entry name" value="RE_NgoFVII_N"/>
</dbReference>
<dbReference type="InterPro" id="IPR001736">
    <property type="entry name" value="PLipase_D/transphosphatidylase"/>
</dbReference>
<evidence type="ECO:0000259" key="2">
    <source>
        <dbReference type="PROSITE" id="PS50035"/>
    </source>
</evidence>